<dbReference type="EMBL" id="CP033578">
    <property type="protein sequence ID" value="AYV23291.1"/>
    <property type="molecule type" value="Genomic_DNA"/>
</dbReference>
<sequence>MDAFSLDMRTLNFIIILFSCVYCIGLLLYQRSQQKVAGLTMFSLALLVMGTGPLLISFRGLLPEFLTVITANMLIACAFQMILHSLCEFRQSKLKYSYWCMTTIPLVFLSFVYFTYYQASIENRIVAITSYLALVTLVSARVMSVGKQQDLPLAVRTMVLTFVLYGSFMVYRSYYAISGEAIVQFMDAGFVHSMAFLLSIFLIVSISFSMLWMINGRQVKAINALSYFDPLTQLGNRRALEVYIEEDLPKQLARGTNVSVIMLDIDFFKMINDRYGHIAGDKVIRKVSDIIQDSLNGGNTTFRFGGDEIMVVLYDMDLHQARALAEQLRLRVEKYGNIKGEEFSISCSFGVAQLVDDESWDSLVGRADKALYEAKESGRNKVCSCTLTSLDMRYA</sequence>
<evidence type="ECO:0000313" key="5">
    <source>
        <dbReference type="EMBL" id="AYV23291.1"/>
    </source>
</evidence>
<name>A0A3G4VK28_9VIBR</name>
<dbReference type="InterPro" id="IPR000160">
    <property type="entry name" value="GGDEF_dom"/>
</dbReference>
<dbReference type="EC" id="2.7.7.65" evidence="2"/>
<gene>
    <name evidence="5" type="ORF">ECB94_18475</name>
</gene>
<dbReference type="GO" id="GO:0043709">
    <property type="term" value="P:cell adhesion involved in single-species biofilm formation"/>
    <property type="evidence" value="ECO:0007669"/>
    <property type="project" value="TreeGrafter"/>
</dbReference>
<dbReference type="GO" id="GO:0052621">
    <property type="term" value="F:diguanylate cyclase activity"/>
    <property type="evidence" value="ECO:0007669"/>
    <property type="project" value="UniProtKB-EC"/>
</dbReference>
<reference evidence="5 6" key="1">
    <citation type="submission" date="2018-11" db="EMBL/GenBank/DDBJ databases">
        <title>Complete Genome Sequence of Vbrio mediterranei 117-T6: a Potential Pathogen Bacteria Isolated from the Conchocelis of Pyropia.</title>
        <authorList>
            <person name="Liu Q."/>
        </authorList>
    </citation>
    <scope>NUCLEOTIDE SEQUENCE [LARGE SCALE GENOMIC DNA]</scope>
    <source>
        <strain evidence="5 6">117-T6</strain>
    </source>
</reference>
<evidence type="ECO:0000313" key="6">
    <source>
        <dbReference type="Proteomes" id="UP000279760"/>
    </source>
</evidence>
<dbReference type="InterPro" id="IPR029787">
    <property type="entry name" value="Nucleotide_cyclase"/>
</dbReference>
<dbReference type="InterPro" id="IPR043128">
    <property type="entry name" value="Rev_trsase/Diguanyl_cyclase"/>
</dbReference>
<feature type="transmembrane region" description="Helical" evidence="3">
    <location>
        <begin position="155"/>
        <end position="174"/>
    </location>
</feature>
<dbReference type="Gene3D" id="3.30.70.270">
    <property type="match status" value="1"/>
</dbReference>
<dbReference type="FunFam" id="3.30.70.270:FF:000001">
    <property type="entry name" value="Diguanylate cyclase domain protein"/>
    <property type="match status" value="1"/>
</dbReference>
<dbReference type="PANTHER" id="PTHR45138">
    <property type="entry name" value="REGULATORY COMPONENTS OF SENSORY TRANSDUCTION SYSTEM"/>
    <property type="match status" value="1"/>
</dbReference>
<dbReference type="Proteomes" id="UP000279760">
    <property type="component" value="Chromosome 2"/>
</dbReference>
<dbReference type="CDD" id="cd01949">
    <property type="entry name" value="GGDEF"/>
    <property type="match status" value="1"/>
</dbReference>
<keyword evidence="3" id="KW-1133">Transmembrane helix</keyword>
<dbReference type="SUPFAM" id="SSF55073">
    <property type="entry name" value="Nucleotide cyclase"/>
    <property type="match status" value="1"/>
</dbReference>
<dbReference type="PROSITE" id="PS50887">
    <property type="entry name" value="GGDEF"/>
    <property type="match status" value="1"/>
</dbReference>
<dbReference type="Pfam" id="PF00990">
    <property type="entry name" value="GGDEF"/>
    <property type="match status" value="1"/>
</dbReference>
<keyword evidence="3" id="KW-0472">Membrane</keyword>
<feature type="domain" description="GGDEF" evidence="4">
    <location>
        <begin position="256"/>
        <end position="387"/>
    </location>
</feature>
<comment type="cofactor">
    <cofactor evidence="1">
        <name>Mg(2+)</name>
        <dbReference type="ChEBI" id="CHEBI:18420"/>
    </cofactor>
</comment>
<dbReference type="NCBIfam" id="TIGR00254">
    <property type="entry name" value="GGDEF"/>
    <property type="match status" value="1"/>
</dbReference>
<evidence type="ECO:0000256" key="3">
    <source>
        <dbReference type="SAM" id="Phobius"/>
    </source>
</evidence>
<evidence type="ECO:0000256" key="1">
    <source>
        <dbReference type="ARBA" id="ARBA00001946"/>
    </source>
</evidence>
<feature type="transmembrane region" description="Helical" evidence="3">
    <location>
        <begin position="36"/>
        <end position="59"/>
    </location>
</feature>
<accession>A0A3G4VK28</accession>
<feature type="transmembrane region" description="Helical" evidence="3">
    <location>
        <begin position="194"/>
        <end position="214"/>
    </location>
</feature>
<dbReference type="PANTHER" id="PTHR45138:SF2">
    <property type="entry name" value="DIGUANYLATE CYCLASE VDCA"/>
    <property type="match status" value="1"/>
</dbReference>
<feature type="transmembrane region" description="Helical" evidence="3">
    <location>
        <begin position="98"/>
        <end position="119"/>
    </location>
</feature>
<feature type="transmembrane region" description="Helical" evidence="3">
    <location>
        <begin position="65"/>
        <end position="86"/>
    </location>
</feature>
<evidence type="ECO:0000256" key="2">
    <source>
        <dbReference type="ARBA" id="ARBA00012528"/>
    </source>
</evidence>
<keyword evidence="3" id="KW-0812">Transmembrane</keyword>
<dbReference type="AlphaFoldDB" id="A0A3G4VK28"/>
<feature type="transmembrane region" description="Helical" evidence="3">
    <location>
        <begin position="12"/>
        <end position="29"/>
    </location>
</feature>
<proteinExistence type="predicted"/>
<evidence type="ECO:0000259" key="4">
    <source>
        <dbReference type="PROSITE" id="PS50887"/>
    </source>
</evidence>
<protein>
    <recommendedName>
        <fullName evidence="2">diguanylate cyclase</fullName>
        <ecNumber evidence="2">2.7.7.65</ecNumber>
    </recommendedName>
</protein>
<dbReference type="GO" id="GO:0005886">
    <property type="term" value="C:plasma membrane"/>
    <property type="evidence" value="ECO:0007669"/>
    <property type="project" value="TreeGrafter"/>
</dbReference>
<feature type="transmembrane region" description="Helical" evidence="3">
    <location>
        <begin position="125"/>
        <end position="143"/>
    </location>
</feature>
<organism evidence="5 6">
    <name type="scientific">Vibrio mediterranei</name>
    <dbReference type="NCBI Taxonomy" id="689"/>
    <lineage>
        <taxon>Bacteria</taxon>
        <taxon>Pseudomonadati</taxon>
        <taxon>Pseudomonadota</taxon>
        <taxon>Gammaproteobacteria</taxon>
        <taxon>Vibrionales</taxon>
        <taxon>Vibrionaceae</taxon>
        <taxon>Vibrio</taxon>
    </lineage>
</organism>
<dbReference type="InterPro" id="IPR050469">
    <property type="entry name" value="Diguanylate_Cyclase"/>
</dbReference>
<dbReference type="GO" id="GO:1902201">
    <property type="term" value="P:negative regulation of bacterial-type flagellum-dependent cell motility"/>
    <property type="evidence" value="ECO:0007669"/>
    <property type="project" value="TreeGrafter"/>
</dbReference>
<dbReference type="SMART" id="SM00267">
    <property type="entry name" value="GGDEF"/>
    <property type="match status" value="1"/>
</dbReference>